<evidence type="ECO:0000313" key="1">
    <source>
        <dbReference type="EMBL" id="SKA27706.1"/>
    </source>
</evidence>
<name>A0A1T4SHS9_9HYPH</name>
<evidence type="ECO:0008006" key="3">
    <source>
        <dbReference type="Google" id="ProtNLM"/>
    </source>
</evidence>
<reference evidence="2" key="1">
    <citation type="submission" date="2017-02" db="EMBL/GenBank/DDBJ databases">
        <authorList>
            <person name="Varghese N."/>
            <person name="Submissions S."/>
        </authorList>
    </citation>
    <scope>NUCLEOTIDE SEQUENCE [LARGE SCALE GENOMIC DNA]</scope>
    <source>
        <strain evidence="2">ATCC 27094</strain>
    </source>
</reference>
<gene>
    <name evidence="1" type="ORF">SAMN02745126_04692</name>
</gene>
<sequence length="131" mass="14745">MFQPGDVLDFNYLWHRQAEAGEETGRKVRPVCVLLAISRDPSRLYLFPLTTQQPSADRAAIAVPEIERRRTGLDAPSWIIVDEFNLTNTHSLYDFAGLTARGSFGTVFTRKVAAEALARLKRGRVNIVQRS</sequence>
<dbReference type="RefSeq" id="WP_085936421.1">
    <property type="nucleotide sequence ID" value="NZ_FUWJ01000008.1"/>
</dbReference>
<dbReference type="OrthoDB" id="7432864at2"/>
<proteinExistence type="predicted"/>
<organism evidence="1 2">
    <name type="scientific">Enhydrobacter aerosaccus</name>
    <dbReference type="NCBI Taxonomy" id="225324"/>
    <lineage>
        <taxon>Bacteria</taxon>
        <taxon>Pseudomonadati</taxon>
        <taxon>Pseudomonadota</taxon>
        <taxon>Alphaproteobacteria</taxon>
        <taxon>Hyphomicrobiales</taxon>
        <taxon>Enhydrobacter</taxon>
    </lineage>
</organism>
<evidence type="ECO:0000313" key="2">
    <source>
        <dbReference type="Proteomes" id="UP000190092"/>
    </source>
</evidence>
<dbReference type="EMBL" id="FUWJ01000008">
    <property type="protein sequence ID" value="SKA27706.1"/>
    <property type="molecule type" value="Genomic_DNA"/>
</dbReference>
<dbReference type="AlphaFoldDB" id="A0A1T4SHS9"/>
<accession>A0A1T4SHS9</accession>
<protein>
    <recommendedName>
        <fullName evidence="3">PemK-like, MazF-like toxin of type II toxin-antitoxin system</fullName>
    </recommendedName>
</protein>
<keyword evidence="2" id="KW-1185">Reference proteome</keyword>
<dbReference type="STRING" id="225324.SAMN02745126_04692"/>
<dbReference type="Proteomes" id="UP000190092">
    <property type="component" value="Unassembled WGS sequence"/>
</dbReference>